<comment type="caution">
    <text evidence="2">The sequence shown here is derived from an EMBL/GenBank/DDBJ whole genome shotgun (WGS) entry which is preliminary data.</text>
</comment>
<reference evidence="2 3" key="1">
    <citation type="submission" date="2018-08" db="EMBL/GenBank/DDBJ databases">
        <title>Genome Sequence of Clavibacter michiganensis Subspecies type strains, and the Atypical Peach-Colored Strains Isolated from Tomato.</title>
        <authorList>
            <person name="Osdaghi E."/>
            <person name="Portier P."/>
            <person name="Briand M."/>
            <person name="Jacques M.-A."/>
        </authorList>
    </citation>
    <scope>NUCLEOTIDE SEQUENCE [LARGE SCALE GENOMIC DNA]</scope>
    <source>
        <strain evidence="2 3">CFBP 8615</strain>
    </source>
</reference>
<gene>
    <name evidence="2" type="ORF">DZG00_12745</name>
</gene>
<dbReference type="EMBL" id="QWGT01000230">
    <property type="protein sequence ID" value="RIJ48125.1"/>
    <property type="molecule type" value="Genomic_DNA"/>
</dbReference>
<dbReference type="AlphaFoldDB" id="A0A399T0G4"/>
<evidence type="ECO:0000256" key="1">
    <source>
        <dbReference type="SAM" id="MobiDB-lite"/>
    </source>
</evidence>
<organism evidence="2 3">
    <name type="scientific">Clavibacter lycopersici</name>
    <dbReference type="NCBI Taxonomy" id="2301718"/>
    <lineage>
        <taxon>Bacteria</taxon>
        <taxon>Bacillati</taxon>
        <taxon>Actinomycetota</taxon>
        <taxon>Actinomycetes</taxon>
        <taxon>Micrococcales</taxon>
        <taxon>Microbacteriaceae</taxon>
        <taxon>Clavibacter</taxon>
    </lineage>
</organism>
<evidence type="ECO:0000313" key="3">
    <source>
        <dbReference type="Proteomes" id="UP000266484"/>
    </source>
</evidence>
<dbReference type="Proteomes" id="UP000266484">
    <property type="component" value="Unassembled WGS sequence"/>
</dbReference>
<proteinExistence type="predicted"/>
<protein>
    <submittedName>
        <fullName evidence="2">Uncharacterized protein</fullName>
    </submittedName>
</protein>
<feature type="region of interest" description="Disordered" evidence="1">
    <location>
        <begin position="1"/>
        <end position="89"/>
    </location>
</feature>
<sequence>MRRRLSVPGAGWPRGIRPQNVDSDLPHATGDWRQATGDRRQATGDRRQATGDSMVCVRRLSYDKQSSEPPSPRKFCPNPASMAGTSAPG</sequence>
<name>A0A399T0G4_9MICO</name>
<keyword evidence="3" id="KW-1185">Reference proteome</keyword>
<evidence type="ECO:0000313" key="2">
    <source>
        <dbReference type="EMBL" id="RIJ48125.1"/>
    </source>
</evidence>
<feature type="compositionally biased region" description="Basic and acidic residues" evidence="1">
    <location>
        <begin position="36"/>
        <end position="49"/>
    </location>
</feature>
<accession>A0A399T0G4</accession>